<keyword evidence="4" id="KW-1185">Reference proteome</keyword>
<evidence type="ECO:0000313" key="3">
    <source>
        <dbReference type="EMBL" id="QNI34217.1"/>
    </source>
</evidence>
<accession>A0A7G8BNU7</accession>
<sequence length="473" mass="53949">MRLFPMLAAAVLLVTRLSAGAQSESSALPDAPDRTIKLLREDEDWSFLANPANRQDFWDPLKYIRLRSGRDDWFMTISGEAREVWEQIGNDYWGQSPYWNGYLNERYMLGLDVHYGQHVRTFVDFKSGINSYRQGGPRPIDEKKLDFQAAFLQVGTEEGQNFIELRVGRQELEYGSGRLMDVREGPNVRLSFTGFLVKSKINEWRVDGFAMRPDLDKPGFFDNRPNHQVGFWGVYASRPAPSNTSLELYYLGLDRKQATFERGTAQEVRHSIGGRFSRPIATERPGWDFDDEALWQFGTFGSANIRAWTVATETGYRFPNLPLKPRFSAKADISSGDHPASNTLGTFNPLFPKGDYFGVLATTGPGPINFIDVHPHVEIALPHNVSASFDWIVQWRESLDDGVYNVPGTLIRPGTASEARYVGHRPGTQIRWQKSRHLWFQGDYGIFYAGSFLKETQPGRNLNYWALWAGYKF</sequence>
<dbReference type="InterPro" id="IPR025388">
    <property type="entry name" value="Alginate_export_dom"/>
</dbReference>
<dbReference type="InterPro" id="IPR053728">
    <property type="entry name" value="Alginate_Permeability_Chnl"/>
</dbReference>
<reference evidence="3 4" key="1">
    <citation type="submission" date="2020-08" db="EMBL/GenBank/DDBJ databases">
        <title>Edaphobacter telluris sp. nov. and Acidobacterium dinghuensis sp. nov., two acidobacteria isolated from forest soil.</title>
        <authorList>
            <person name="Fu J."/>
            <person name="Qiu L."/>
        </authorList>
    </citation>
    <scope>NUCLEOTIDE SEQUENCE [LARGE SCALE GENOMIC DNA]</scope>
    <source>
        <strain evidence="3">4Y35</strain>
    </source>
</reference>
<evidence type="ECO:0000313" key="4">
    <source>
        <dbReference type="Proteomes" id="UP000515312"/>
    </source>
</evidence>
<dbReference type="Pfam" id="PF13372">
    <property type="entry name" value="Alginate_exp"/>
    <property type="match status" value="1"/>
</dbReference>
<dbReference type="KEGG" id="adin:H7849_10145"/>
<dbReference type="Proteomes" id="UP000515312">
    <property type="component" value="Chromosome"/>
</dbReference>
<feature type="domain" description="Alginate export" evidence="2">
    <location>
        <begin position="102"/>
        <end position="459"/>
    </location>
</feature>
<dbReference type="Gene3D" id="2.40.160.100">
    <property type="match status" value="1"/>
</dbReference>
<feature type="chain" id="PRO_5029009271" evidence="1">
    <location>
        <begin position="22"/>
        <end position="473"/>
    </location>
</feature>
<evidence type="ECO:0000259" key="2">
    <source>
        <dbReference type="Pfam" id="PF13372"/>
    </source>
</evidence>
<dbReference type="RefSeq" id="WP_186746213.1">
    <property type="nucleotide sequence ID" value="NZ_CP060394.1"/>
</dbReference>
<protein>
    <submittedName>
        <fullName evidence="3">Alginate export family protein</fullName>
    </submittedName>
</protein>
<dbReference type="AlphaFoldDB" id="A0A7G8BNU7"/>
<proteinExistence type="predicted"/>
<dbReference type="EMBL" id="CP060394">
    <property type="protein sequence ID" value="QNI34217.1"/>
    <property type="molecule type" value="Genomic_DNA"/>
</dbReference>
<organism evidence="3 4">
    <name type="scientific">Alloacidobacterium dinghuense</name>
    <dbReference type="NCBI Taxonomy" id="2763107"/>
    <lineage>
        <taxon>Bacteria</taxon>
        <taxon>Pseudomonadati</taxon>
        <taxon>Acidobacteriota</taxon>
        <taxon>Terriglobia</taxon>
        <taxon>Terriglobales</taxon>
        <taxon>Acidobacteriaceae</taxon>
        <taxon>Alloacidobacterium</taxon>
    </lineage>
</organism>
<feature type="signal peptide" evidence="1">
    <location>
        <begin position="1"/>
        <end position="21"/>
    </location>
</feature>
<evidence type="ECO:0000256" key="1">
    <source>
        <dbReference type="SAM" id="SignalP"/>
    </source>
</evidence>
<keyword evidence="1" id="KW-0732">Signal</keyword>
<gene>
    <name evidence="3" type="ORF">H7849_10145</name>
</gene>
<name>A0A7G8BNU7_9BACT</name>